<dbReference type="PANTHER" id="PTHR46796">
    <property type="entry name" value="HTH-TYPE TRANSCRIPTIONAL ACTIVATOR RHAS-RELATED"/>
    <property type="match status" value="1"/>
</dbReference>
<evidence type="ECO:0000313" key="5">
    <source>
        <dbReference type="EMBL" id="OLR92792.1"/>
    </source>
</evidence>
<dbReference type="GO" id="GO:0003700">
    <property type="term" value="F:DNA-binding transcription factor activity"/>
    <property type="evidence" value="ECO:0007669"/>
    <property type="project" value="InterPro"/>
</dbReference>
<dbReference type="GO" id="GO:0043565">
    <property type="term" value="F:sequence-specific DNA binding"/>
    <property type="evidence" value="ECO:0007669"/>
    <property type="project" value="InterPro"/>
</dbReference>
<evidence type="ECO:0000256" key="1">
    <source>
        <dbReference type="ARBA" id="ARBA00023015"/>
    </source>
</evidence>
<dbReference type="AlphaFoldDB" id="A0A1Q9LL76"/>
<dbReference type="SUPFAM" id="SSF46689">
    <property type="entry name" value="Homeodomain-like"/>
    <property type="match status" value="1"/>
</dbReference>
<feature type="domain" description="HTH araC/xylS-type" evidence="4">
    <location>
        <begin position="166"/>
        <end position="262"/>
    </location>
</feature>
<dbReference type="Gene3D" id="1.10.10.60">
    <property type="entry name" value="Homeodomain-like"/>
    <property type="match status" value="1"/>
</dbReference>
<keyword evidence="6" id="KW-1185">Reference proteome</keyword>
<accession>A0A1Q9LL76</accession>
<comment type="caution">
    <text evidence="5">The sequence shown here is derived from an EMBL/GenBank/DDBJ whole genome shotgun (WGS) entry which is preliminary data.</text>
</comment>
<sequence length="262" mass="28739">MPERSEVAAWRPDLPGVREVLHARFAEHAYPAHTHDAWTVLIIDSGAVRYDLDHHEHGALTSHVTLLPPHVPHDGRNATAEGFGKRVLYLETDVLDPGLAGAAVDSPALADRVLRARLDQLHRVLAPGRGGLEAESRLALIRERLGLHLDRRATPAPAHRDPGLARRLRDLLDANTVPGVALADASAALHAHPVHLVRAFSAEFGLPPHRYLTGRRVDLARRLLLDGVRPAEVAAAAGFYDQSHLTRHFKRMLGVPPSRFRG</sequence>
<dbReference type="Proteomes" id="UP000186040">
    <property type="component" value="Unassembled WGS sequence"/>
</dbReference>
<name>A0A1Q9LL76_9PSEU</name>
<dbReference type="PROSITE" id="PS01124">
    <property type="entry name" value="HTH_ARAC_FAMILY_2"/>
    <property type="match status" value="1"/>
</dbReference>
<dbReference type="EMBL" id="MKQR01000015">
    <property type="protein sequence ID" value="OLR92792.1"/>
    <property type="molecule type" value="Genomic_DNA"/>
</dbReference>
<protein>
    <submittedName>
        <fullName evidence="5">AraC family transcriptional regulator</fullName>
    </submittedName>
</protein>
<dbReference type="OrthoDB" id="2060755at2"/>
<dbReference type="InterPro" id="IPR050204">
    <property type="entry name" value="AraC_XylS_family_regulators"/>
</dbReference>
<dbReference type="InterPro" id="IPR009057">
    <property type="entry name" value="Homeodomain-like_sf"/>
</dbReference>
<dbReference type="STRING" id="1193682.BJP25_19370"/>
<evidence type="ECO:0000259" key="4">
    <source>
        <dbReference type="PROSITE" id="PS01124"/>
    </source>
</evidence>
<dbReference type="InterPro" id="IPR037923">
    <property type="entry name" value="HTH-like"/>
</dbReference>
<dbReference type="RefSeq" id="WP_075975403.1">
    <property type="nucleotide sequence ID" value="NZ_MKQR01000015.1"/>
</dbReference>
<dbReference type="Pfam" id="PF12833">
    <property type="entry name" value="HTH_18"/>
    <property type="match status" value="1"/>
</dbReference>
<proteinExistence type="predicted"/>
<dbReference type="PANTHER" id="PTHR46796:SF2">
    <property type="entry name" value="TRANSCRIPTIONAL REGULATORY PROTEIN"/>
    <property type="match status" value="1"/>
</dbReference>
<reference evidence="5 6" key="1">
    <citation type="submission" date="2016-10" db="EMBL/GenBank/DDBJ databases">
        <title>The Draft Genome Sequence of Actinokineospora bangkokensis 44EHWT reveals the biosynthetic pathway of antifungal compounds Thailandins with unusual extender unit butylmalonyl-CoA.</title>
        <authorList>
            <person name="Greule A."/>
            <person name="Intra B."/>
            <person name="Flemming S."/>
            <person name="Rommel M.G."/>
            <person name="Panbangred W."/>
            <person name="Bechthold A."/>
        </authorList>
    </citation>
    <scope>NUCLEOTIDE SEQUENCE [LARGE SCALE GENOMIC DNA]</scope>
    <source>
        <strain evidence="5 6">44EHW</strain>
    </source>
</reference>
<gene>
    <name evidence="5" type="ORF">BJP25_19370</name>
</gene>
<evidence type="ECO:0000256" key="3">
    <source>
        <dbReference type="ARBA" id="ARBA00023163"/>
    </source>
</evidence>
<dbReference type="InterPro" id="IPR018060">
    <property type="entry name" value="HTH_AraC"/>
</dbReference>
<dbReference type="SMART" id="SM00342">
    <property type="entry name" value="HTH_ARAC"/>
    <property type="match status" value="1"/>
</dbReference>
<dbReference type="Pfam" id="PF02311">
    <property type="entry name" value="AraC_binding"/>
    <property type="match status" value="1"/>
</dbReference>
<evidence type="ECO:0000313" key="6">
    <source>
        <dbReference type="Proteomes" id="UP000186040"/>
    </source>
</evidence>
<evidence type="ECO:0000256" key="2">
    <source>
        <dbReference type="ARBA" id="ARBA00023125"/>
    </source>
</evidence>
<keyword evidence="1" id="KW-0805">Transcription regulation</keyword>
<dbReference type="InterPro" id="IPR003313">
    <property type="entry name" value="AraC-bd"/>
</dbReference>
<keyword evidence="3" id="KW-0804">Transcription</keyword>
<organism evidence="5 6">
    <name type="scientific">Actinokineospora bangkokensis</name>
    <dbReference type="NCBI Taxonomy" id="1193682"/>
    <lineage>
        <taxon>Bacteria</taxon>
        <taxon>Bacillati</taxon>
        <taxon>Actinomycetota</taxon>
        <taxon>Actinomycetes</taxon>
        <taxon>Pseudonocardiales</taxon>
        <taxon>Pseudonocardiaceae</taxon>
        <taxon>Actinokineospora</taxon>
    </lineage>
</organism>
<keyword evidence="2" id="KW-0238">DNA-binding</keyword>
<dbReference type="SUPFAM" id="SSF51215">
    <property type="entry name" value="Regulatory protein AraC"/>
    <property type="match status" value="1"/>
</dbReference>